<organism evidence="1 2">
    <name type="scientific">Microdochium trichocladiopsis</name>
    <dbReference type="NCBI Taxonomy" id="1682393"/>
    <lineage>
        <taxon>Eukaryota</taxon>
        <taxon>Fungi</taxon>
        <taxon>Dikarya</taxon>
        <taxon>Ascomycota</taxon>
        <taxon>Pezizomycotina</taxon>
        <taxon>Sordariomycetes</taxon>
        <taxon>Xylariomycetidae</taxon>
        <taxon>Xylariales</taxon>
        <taxon>Microdochiaceae</taxon>
        <taxon>Microdochium</taxon>
    </lineage>
</organism>
<dbReference type="EMBL" id="JAGTJQ010000009">
    <property type="protein sequence ID" value="KAH7024560.1"/>
    <property type="molecule type" value="Genomic_DNA"/>
</dbReference>
<dbReference type="AlphaFoldDB" id="A0A9P8XXU3"/>
<reference evidence="1" key="1">
    <citation type="journal article" date="2021" name="Nat. Commun.">
        <title>Genetic determinants of endophytism in the Arabidopsis root mycobiome.</title>
        <authorList>
            <person name="Mesny F."/>
            <person name="Miyauchi S."/>
            <person name="Thiergart T."/>
            <person name="Pickel B."/>
            <person name="Atanasova L."/>
            <person name="Karlsson M."/>
            <person name="Huettel B."/>
            <person name="Barry K.W."/>
            <person name="Haridas S."/>
            <person name="Chen C."/>
            <person name="Bauer D."/>
            <person name="Andreopoulos W."/>
            <person name="Pangilinan J."/>
            <person name="LaButti K."/>
            <person name="Riley R."/>
            <person name="Lipzen A."/>
            <person name="Clum A."/>
            <person name="Drula E."/>
            <person name="Henrissat B."/>
            <person name="Kohler A."/>
            <person name="Grigoriev I.V."/>
            <person name="Martin F.M."/>
            <person name="Hacquard S."/>
        </authorList>
    </citation>
    <scope>NUCLEOTIDE SEQUENCE</scope>
    <source>
        <strain evidence="1">MPI-CAGE-CH-0230</strain>
    </source>
</reference>
<evidence type="ECO:0000313" key="1">
    <source>
        <dbReference type="EMBL" id="KAH7024560.1"/>
    </source>
</evidence>
<proteinExistence type="predicted"/>
<dbReference type="GeneID" id="70184553"/>
<protein>
    <submittedName>
        <fullName evidence="1">Uncharacterized protein</fullName>
    </submittedName>
</protein>
<sequence>MCPRAIPNAFVKAHGKVASMVGTSKRYCPMRSVLSPLNSTGALLRYASKKIIRSVLSIASFDVVLSLLYQFLHCFALECYSTNMAVVVKAAIHRAPGHVPDNTDSRLQDLHITVAVAGARSITWGLAFELAQALTAVMSVRSRTTEQHPFSSTGMPVAMSKLVWRTRSAAASKASRRFSLQIHVLIQVSQAGRSGNISLELAFHSSCLPRSSTTVDEV</sequence>
<name>A0A9P8XXU3_9PEZI</name>
<gene>
    <name evidence="1" type="ORF">B0I36DRAFT_331625</name>
</gene>
<comment type="caution">
    <text evidence="1">The sequence shown here is derived from an EMBL/GenBank/DDBJ whole genome shotgun (WGS) entry which is preliminary data.</text>
</comment>
<dbReference type="Proteomes" id="UP000756346">
    <property type="component" value="Unassembled WGS sequence"/>
</dbReference>
<dbReference type="RefSeq" id="XP_046008108.1">
    <property type="nucleotide sequence ID" value="XM_046155007.1"/>
</dbReference>
<keyword evidence="2" id="KW-1185">Reference proteome</keyword>
<accession>A0A9P8XXU3</accession>
<evidence type="ECO:0000313" key="2">
    <source>
        <dbReference type="Proteomes" id="UP000756346"/>
    </source>
</evidence>